<organism evidence="1 2">
    <name type="scientific">Necator americanus</name>
    <name type="common">Human hookworm</name>
    <dbReference type="NCBI Taxonomy" id="51031"/>
    <lineage>
        <taxon>Eukaryota</taxon>
        <taxon>Metazoa</taxon>
        <taxon>Ecdysozoa</taxon>
        <taxon>Nematoda</taxon>
        <taxon>Chromadorea</taxon>
        <taxon>Rhabditida</taxon>
        <taxon>Rhabditina</taxon>
        <taxon>Rhabditomorpha</taxon>
        <taxon>Strongyloidea</taxon>
        <taxon>Ancylostomatidae</taxon>
        <taxon>Bunostominae</taxon>
        <taxon>Necator</taxon>
    </lineage>
</organism>
<dbReference type="Proteomes" id="UP001303046">
    <property type="component" value="Unassembled WGS sequence"/>
</dbReference>
<name>A0ABR1CYH8_NECAM</name>
<evidence type="ECO:0000313" key="2">
    <source>
        <dbReference type="Proteomes" id="UP001303046"/>
    </source>
</evidence>
<gene>
    <name evidence="1" type="primary">Necator_chrIII.g11157</name>
    <name evidence="1" type="ORF">RB195_010392</name>
</gene>
<keyword evidence="2" id="KW-1185">Reference proteome</keyword>
<dbReference type="EMBL" id="JAVFWL010000003">
    <property type="protein sequence ID" value="KAK6743095.1"/>
    <property type="molecule type" value="Genomic_DNA"/>
</dbReference>
<accession>A0ABR1CYH8</accession>
<proteinExistence type="predicted"/>
<evidence type="ECO:0008006" key="3">
    <source>
        <dbReference type="Google" id="ProtNLM"/>
    </source>
</evidence>
<comment type="caution">
    <text evidence="1">The sequence shown here is derived from an EMBL/GenBank/DDBJ whole genome shotgun (WGS) entry which is preliminary data.</text>
</comment>
<sequence length="72" mass="8035">MTNRTYFRHFVAALAPGYALSTVAMVNMCQRDKSSSRNSVLRTEGAREVVCELFASARPISFRYVSLAAKET</sequence>
<reference evidence="1 2" key="1">
    <citation type="submission" date="2023-08" db="EMBL/GenBank/DDBJ databases">
        <title>A Necator americanus chromosomal reference genome.</title>
        <authorList>
            <person name="Ilik V."/>
            <person name="Petrzelkova K.J."/>
            <person name="Pardy F."/>
            <person name="Fuh T."/>
            <person name="Niatou-Singa F.S."/>
            <person name="Gouil Q."/>
            <person name="Baker L."/>
            <person name="Ritchie M.E."/>
            <person name="Jex A.R."/>
            <person name="Gazzola D."/>
            <person name="Li H."/>
            <person name="Toshio Fujiwara R."/>
            <person name="Zhan B."/>
            <person name="Aroian R.V."/>
            <person name="Pafco B."/>
            <person name="Schwarz E.M."/>
        </authorList>
    </citation>
    <scope>NUCLEOTIDE SEQUENCE [LARGE SCALE GENOMIC DNA]</scope>
    <source>
        <strain evidence="1 2">Aroian</strain>
        <tissue evidence="1">Whole animal</tissue>
    </source>
</reference>
<protein>
    <recommendedName>
        <fullName evidence="3">Secreted protein</fullName>
    </recommendedName>
</protein>
<evidence type="ECO:0000313" key="1">
    <source>
        <dbReference type="EMBL" id="KAK6743095.1"/>
    </source>
</evidence>